<dbReference type="InterPro" id="IPR029044">
    <property type="entry name" value="Nucleotide-diphossugar_trans"/>
</dbReference>
<dbReference type="PANTHER" id="PTHR43685">
    <property type="entry name" value="GLYCOSYLTRANSFERASE"/>
    <property type="match status" value="1"/>
</dbReference>
<evidence type="ECO:0000313" key="5">
    <source>
        <dbReference type="Proteomes" id="UP000501868"/>
    </source>
</evidence>
<dbReference type="Proteomes" id="UP000501868">
    <property type="component" value="Chromosome"/>
</dbReference>
<proteinExistence type="predicted"/>
<feature type="domain" description="Galactosyltransferase C-terminal" evidence="3">
    <location>
        <begin position="226"/>
        <end position="270"/>
    </location>
</feature>
<dbReference type="GO" id="GO:0016740">
    <property type="term" value="F:transferase activity"/>
    <property type="evidence" value="ECO:0007669"/>
    <property type="project" value="UniProtKB-KW"/>
</dbReference>
<sequence length="412" mass="48098">MSKNMEIEVTIIMPSYNRYPLNLLSLYALEKQCFDLTKMEVILIDDASTDQTPKIKEYCPPYHFQYIRNSTNVGVAASRNIGLRHARGEIIIILDAETIVSPNYVTLNRQHHLTHEKSVVIAGSKRGRIYTFLSPDFNNNQINAIYKWSEKNSLFNQRLKEVVSQEQTLSSLTTHIRLLQEPQQVVKREDIDDIKNLCSMVKYRSYVHHLLKYLREHFYSSPLRWMACLGFLSIKRSFMEEVGGYEENFQGWGPEDAEFAYRLYKANANFIIEEDLETFHQEHPPSKTKEEDMNLNRLLFQLKHPVLDVSIRALHSIHPTDYGLMEKIILEHQSLTASFPDEFHEFNQAIITLLHQIRINIAENRPPVNLVQNTGFGDDSIAMERILIERDHIQSCGKYNHLVWLFDKLSTI</sequence>
<gene>
    <name evidence="4" type="ORF">HFZ78_21345</name>
</gene>
<protein>
    <submittedName>
        <fullName evidence="4">Glycosyltransferase family 2 protein</fullName>
    </submittedName>
</protein>
<dbReference type="Gene3D" id="3.90.550.10">
    <property type="entry name" value="Spore Coat Polysaccharide Biosynthesis Protein SpsA, Chain A"/>
    <property type="match status" value="1"/>
</dbReference>
<accession>A0A6H1P641</accession>
<dbReference type="InterPro" id="IPR027791">
    <property type="entry name" value="Galactosyl_T_C"/>
</dbReference>
<feature type="domain" description="Glycosyltransferase 2-like" evidence="2">
    <location>
        <begin position="10"/>
        <end position="128"/>
    </location>
</feature>
<dbReference type="EMBL" id="CP051128">
    <property type="protein sequence ID" value="QIZ08935.1"/>
    <property type="molecule type" value="Genomic_DNA"/>
</dbReference>
<evidence type="ECO:0000313" key="4">
    <source>
        <dbReference type="EMBL" id="QIZ08935.1"/>
    </source>
</evidence>
<organism evidence="4 5">
    <name type="scientific">Priestia megaterium</name>
    <name type="common">Bacillus megaterium</name>
    <dbReference type="NCBI Taxonomy" id="1404"/>
    <lineage>
        <taxon>Bacteria</taxon>
        <taxon>Bacillati</taxon>
        <taxon>Bacillota</taxon>
        <taxon>Bacilli</taxon>
        <taxon>Bacillales</taxon>
        <taxon>Bacillaceae</taxon>
        <taxon>Priestia</taxon>
    </lineage>
</organism>
<reference evidence="4 5" key="2">
    <citation type="submission" date="2020-04" db="EMBL/GenBank/DDBJ databases">
        <authorList>
            <person name="Fomenkov A."/>
            <person name="Anton B.P."/>
            <person name="Roberts R.J."/>
        </authorList>
    </citation>
    <scope>NUCLEOTIDE SEQUENCE [LARGE SCALE GENOMIC DNA]</scope>
    <source>
        <strain evidence="4 5">S2</strain>
    </source>
</reference>
<dbReference type="Pfam" id="PF02709">
    <property type="entry name" value="Glyco_transf_7C"/>
    <property type="match status" value="1"/>
</dbReference>
<dbReference type="Pfam" id="PF00535">
    <property type="entry name" value="Glycos_transf_2"/>
    <property type="match status" value="1"/>
</dbReference>
<dbReference type="CDD" id="cd00761">
    <property type="entry name" value="Glyco_tranf_GTA_type"/>
    <property type="match status" value="1"/>
</dbReference>
<evidence type="ECO:0000259" key="2">
    <source>
        <dbReference type="Pfam" id="PF00535"/>
    </source>
</evidence>
<dbReference type="InterPro" id="IPR050834">
    <property type="entry name" value="Glycosyltransf_2"/>
</dbReference>
<evidence type="ECO:0000256" key="1">
    <source>
        <dbReference type="ARBA" id="ARBA00022679"/>
    </source>
</evidence>
<dbReference type="AlphaFoldDB" id="A0A6H1P641"/>
<keyword evidence="1 4" id="KW-0808">Transferase</keyword>
<name>A0A6H1P641_PRIMG</name>
<reference evidence="4 5" key="1">
    <citation type="submission" date="2020-04" db="EMBL/GenBank/DDBJ databases">
        <title>Genome-Wide Identification of 5-Methylcytosine Sites in Bacterial Genomes By High-Throughput Sequencing of MspJI Restriction Fragments.</title>
        <authorList>
            <person name="Wu V."/>
        </authorList>
    </citation>
    <scope>NUCLEOTIDE SEQUENCE [LARGE SCALE GENOMIC DNA]</scope>
    <source>
        <strain evidence="4 5">S2</strain>
    </source>
</reference>
<dbReference type="SUPFAM" id="SSF53448">
    <property type="entry name" value="Nucleotide-diphospho-sugar transferases"/>
    <property type="match status" value="1"/>
</dbReference>
<evidence type="ECO:0000259" key="3">
    <source>
        <dbReference type="Pfam" id="PF02709"/>
    </source>
</evidence>
<dbReference type="InterPro" id="IPR001173">
    <property type="entry name" value="Glyco_trans_2-like"/>
</dbReference>
<dbReference type="PANTHER" id="PTHR43685:SF2">
    <property type="entry name" value="GLYCOSYLTRANSFERASE 2-LIKE DOMAIN-CONTAINING PROTEIN"/>
    <property type="match status" value="1"/>
</dbReference>